<dbReference type="EMBL" id="ALQA01000056">
    <property type="protein sequence ID" value="EJZ06600.1"/>
    <property type="molecule type" value="Genomic_DNA"/>
</dbReference>
<keyword evidence="2" id="KW-0238">DNA-binding</keyword>
<reference evidence="5 6" key="1">
    <citation type="journal article" date="2012" name="J. Bacteriol.">
        <title>Complete Genome Sequence of Mycobacterium vaccae Type Strain ATCC 25954.</title>
        <authorList>
            <person name="Ho Y.S."/>
            <person name="Adroub S.A."/>
            <person name="Abadi M."/>
            <person name="Al Alwan B."/>
            <person name="Alkhateeb R."/>
            <person name="Gao G."/>
            <person name="Ragab A."/>
            <person name="Ali S."/>
            <person name="van Soolingen D."/>
            <person name="Bitter W."/>
            <person name="Pain A."/>
            <person name="Abdallah A.M."/>
        </authorList>
    </citation>
    <scope>NUCLEOTIDE SEQUENCE [LARGE SCALE GENOMIC DNA]</scope>
    <source>
        <strain evidence="5 6">ATCC 25954</strain>
    </source>
</reference>
<gene>
    <name evidence="5" type="ORF">MVAC_21383</name>
</gene>
<dbReference type="InterPro" id="IPR036388">
    <property type="entry name" value="WH-like_DNA-bd_sf"/>
</dbReference>
<evidence type="ECO:0000256" key="1">
    <source>
        <dbReference type="ARBA" id="ARBA00023015"/>
    </source>
</evidence>
<evidence type="ECO:0000256" key="3">
    <source>
        <dbReference type="ARBA" id="ARBA00023163"/>
    </source>
</evidence>
<sequence length="231" mass="25077">MPVMQPLTQAAPLTDEVTTQLRIAILNGTFAPGEKIRQADVARQLGVSRGPVREALRSLIAEGLVQDEPRRGTFVTTLTPDDVREIFDVRVALEVRAAQLVIANGNTEATVADMSKALDDMEDGLRSGDQQQVEAADVAFHAAHVAGSANQRLIRLYAMHSDPVRQLLRMDNRQLLRSAEGDRRSGGGLIEEHRAILAELQLGAAGDVAKVVTDHIEDARDRLIRLLGTGP</sequence>
<dbReference type="CDD" id="cd07377">
    <property type="entry name" value="WHTH_GntR"/>
    <property type="match status" value="1"/>
</dbReference>
<dbReference type="InterPro" id="IPR008920">
    <property type="entry name" value="TF_FadR/GntR_C"/>
</dbReference>
<dbReference type="RefSeq" id="WP_003931646.1">
    <property type="nucleotide sequence ID" value="NZ_JH814693.1"/>
</dbReference>
<dbReference type="SMART" id="SM00345">
    <property type="entry name" value="HTH_GNTR"/>
    <property type="match status" value="1"/>
</dbReference>
<dbReference type="eggNOG" id="COG1802">
    <property type="taxonomic scope" value="Bacteria"/>
</dbReference>
<dbReference type="GO" id="GO:0003677">
    <property type="term" value="F:DNA binding"/>
    <property type="evidence" value="ECO:0007669"/>
    <property type="project" value="UniProtKB-KW"/>
</dbReference>
<dbReference type="PRINTS" id="PR00035">
    <property type="entry name" value="HTHGNTR"/>
</dbReference>
<dbReference type="PATRIC" id="fig|1194972.3.peg.4263"/>
<keyword evidence="1" id="KW-0805">Transcription regulation</keyword>
<organism evidence="5 6">
    <name type="scientific">Mycolicibacterium vaccae ATCC 25954</name>
    <dbReference type="NCBI Taxonomy" id="1194972"/>
    <lineage>
        <taxon>Bacteria</taxon>
        <taxon>Bacillati</taxon>
        <taxon>Actinomycetota</taxon>
        <taxon>Actinomycetes</taxon>
        <taxon>Mycobacteriales</taxon>
        <taxon>Mycobacteriaceae</taxon>
        <taxon>Mycolicibacterium</taxon>
    </lineage>
</organism>
<dbReference type="Pfam" id="PF07729">
    <property type="entry name" value="FCD"/>
    <property type="match status" value="1"/>
</dbReference>
<evidence type="ECO:0000313" key="5">
    <source>
        <dbReference type="EMBL" id="EJZ06600.1"/>
    </source>
</evidence>
<evidence type="ECO:0000256" key="2">
    <source>
        <dbReference type="ARBA" id="ARBA00023125"/>
    </source>
</evidence>
<protein>
    <submittedName>
        <fullName evidence="5">GntR family transcriptional regulator</fullName>
    </submittedName>
</protein>
<dbReference type="Pfam" id="PF00392">
    <property type="entry name" value="GntR"/>
    <property type="match status" value="1"/>
</dbReference>
<dbReference type="InterPro" id="IPR036390">
    <property type="entry name" value="WH_DNA-bd_sf"/>
</dbReference>
<comment type="caution">
    <text evidence="5">The sequence shown here is derived from an EMBL/GenBank/DDBJ whole genome shotgun (WGS) entry which is preliminary data.</text>
</comment>
<keyword evidence="3" id="KW-0804">Transcription</keyword>
<accession>K0UNG9</accession>
<dbReference type="PROSITE" id="PS50949">
    <property type="entry name" value="HTH_GNTR"/>
    <property type="match status" value="1"/>
</dbReference>
<dbReference type="SUPFAM" id="SSF46785">
    <property type="entry name" value="Winged helix' DNA-binding domain"/>
    <property type="match status" value="1"/>
</dbReference>
<dbReference type="PANTHER" id="PTHR43537">
    <property type="entry name" value="TRANSCRIPTIONAL REGULATOR, GNTR FAMILY"/>
    <property type="match status" value="1"/>
</dbReference>
<name>K0UNG9_MYCVA</name>
<keyword evidence="6" id="KW-1185">Reference proteome</keyword>
<dbReference type="Proteomes" id="UP000006072">
    <property type="component" value="Unassembled WGS sequence"/>
</dbReference>
<dbReference type="SUPFAM" id="SSF48008">
    <property type="entry name" value="GntR ligand-binding domain-like"/>
    <property type="match status" value="1"/>
</dbReference>
<dbReference type="InterPro" id="IPR000524">
    <property type="entry name" value="Tscrpt_reg_HTH_GntR"/>
</dbReference>
<dbReference type="Gene3D" id="1.10.10.10">
    <property type="entry name" value="Winged helix-like DNA-binding domain superfamily/Winged helix DNA-binding domain"/>
    <property type="match status" value="1"/>
</dbReference>
<dbReference type="InterPro" id="IPR011711">
    <property type="entry name" value="GntR_C"/>
</dbReference>
<dbReference type="SMART" id="SM00895">
    <property type="entry name" value="FCD"/>
    <property type="match status" value="1"/>
</dbReference>
<evidence type="ECO:0000313" key="6">
    <source>
        <dbReference type="Proteomes" id="UP000006072"/>
    </source>
</evidence>
<evidence type="ECO:0000259" key="4">
    <source>
        <dbReference type="PROSITE" id="PS50949"/>
    </source>
</evidence>
<dbReference type="AlphaFoldDB" id="K0UNG9"/>
<dbReference type="PANTHER" id="PTHR43537:SF50">
    <property type="entry name" value="TRANSCRIPTIONAL REGULATORY PROTEIN"/>
    <property type="match status" value="1"/>
</dbReference>
<feature type="domain" description="HTH gntR-type" evidence="4">
    <location>
        <begin position="11"/>
        <end position="78"/>
    </location>
</feature>
<proteinExistence type="predicted"/>
<dbReference type="Gene3D" id="1.20.120.530">
    <property type="entry name" value="GntR ligand-binding domain-like"/>
    <property type="match status" value="1"/>
</dbReference>
<dbReference type="GO" id="GO:0003700">
    <property type="term" value="F:DNA-binding transcription factor activity"/>
    <property type="evidence" value="ECO:0007669"/>
    <property type="project" value="InterPro"/>
</dbReference>
<dbReference type="HOGENOM" id="CLU_017584_5_1_11"/>